<reference evidence="4" key="1">
    <citation type="submission" date="2017-02" db="UniProtKB">
        <authorList>
            <consortium name="WormBaseParasite"/>
        </authorList>
    </citation>
    <scope>IDENTIFICATION</scope>
</reference>
<sequence>MRAGPINHQLFYFNGNSMRTLLVLLFCLSAVAMSQMTFTDQWSKRSAPADPILFRPTSGSSVCGRRAVEEMLLQLTQLQALQREIVTELNSCSFIKRP</sequence>
<accession>A0A0N4Y266</accession>
<reference evidence="2 3" key="2">
    <citation type="submission" date="2018-11" db="EMBL/GenBank/DDBJ databases">
        <authorList>
            <consortium name="Pathogen Informatics"/>
        </authorList>
    </citation>
    <scope>NUCLEOTIDE SEQUENCE [LARGE SCALE GENOMIC DNA]</scope>
</reference>
<name>A0A0N4Y266_NIPBR</name>
<dbReference type="AlphaFoldDB" id="A0A0N4Y266"/>
<keyword evidence="3" id="KW-1185">Reference proteome</keyword>
<evidence type="ECO:0000256" key="1">
    <source>
        <dbReference type="SAM" id="SignalP"/>
    </source>
</evidence>
<dbReference type="WBParaSite" id="NBR_0000977401-mRNA-1">
    <property type="protein sequence ID" value="NBR_0000977401-mRNA-1"/>
    <property type="gene ID" value="NBR_0000977401"/>
</dbReference>
<dbReference type="EMBL" id="UYSL01020195">
    <property type="protein sequence ID" value="VDL73364.1"/>
    <property type="molecule type" value="Genomic_DNA"/>
</dbReference>
<evidence type="ECO:0000313" key="4">
    <source>
        <dbReference type="WBParaSite" id="NBR_0000977401-mRNA-1"/>
    </source>
</evidence>
<organism evidence="4">
    <name type="scientific">Nippostrongylus brasiliensis</name>
    <name type="common">Rat hookworm</name>
    <dbReference type="NCBI Taxonomy" id="27835"/>
    <lineage>
        <taxon>Eukaryota</taxon>
        <taxon>Metazoa</taxon>
        <taxon>Ecdysozoa</taxon>
        <taxon>Nematoda</taxon>
        <taxon>Chromadorea</taxon>
        <taxon>Rhabditida</taxon>
        <taxon>Rhabditina</taxon>
        <taxon>Rhabditomorpha</taxon>
        <taxon>Strongyloidea</taxon>
        <taxon>Heligmosomidae</taxon>
        <taxon>Nippostrongylus</taxon>
    </lineage>
</organism>
<feature type="signal peptide" evidence="1">
    <location>
        <begin position="1"/>
        <end position="34"/>
    </location>
</feature>
<feature type="chain" id="PRO_5043125197" evidence="1">
    <location>
        <begin position="35"/>
        <end position="98"/>
    </location>
</feature>
<keyword evidence="1" id="KW-0732">Signal</keyword>
<dbReference type="Proteomes" id="UP000271162">
    <property type="component" value="Unassembled WGS sequence"/>
</dbReference>
<evidence type="ECO:0000313" key="3">
    <source>
        <dbReference type="Proteomes" id="UP000271162"/>
    </source>
</evidence>
<evidence type="ECO:0000313" key="2">
    <source>
        <dbReference type="EMBL" id="VDL73364.1"/>
    </source>
</evidence>
<protein>
    <submittedName>
        <fullName evidence="4">Secreted protein</fullName>
    </submittedName>
</protein>
<dbReference type="OMA" id="DQWNKRS"/>
<proteinExistence type="predicted"/>
<gene>
    <name evidence="2" type="ORF">NBR_LOCUS9775</name>
</gene>